<dbReference type="Proteomes" id="UP001642409">
    <property type="component" value="Unassembled WGS sequence"/>
</dbReference>
<gene>
    <name evidence="2" type="ORF">HINF_LOCUS59396</name>
    <name evidence="1" type="ORF">HINF_LOCUS62173</name>
</gene>
<accession>A0AA86RGW9</accession>
<reference evidence="1" key="1">
    <citation type="submission" date="2023-06" db="EMBL/GenBank/DDBJ databases">
        <authorList>
            <person name="Kurt Z."/>
        </authorList>
    </citation>
    <scope>NUCLEOTIDE SEQUENCE</scope>
</reference>
<sequence length="115" mass="13698">MYSWYMKRQNDFWKQSELCWFLLWNRLVDSNLKFSVVIVLQVFVEQNAELAVVSDTGFIICCKAVENLVWNWIEVLDWVRGLFSNRLQKVLLYQEVADSEQEEVMFSRVSCITTS</sequence>
<dbReference type="AlphaFoldDB" id="A0AA86RGW9"/>
<dbReference type="EMBL" id="CAXDID020000340">
    <property type="protein sequence ID" value="CAL6079460.1"/>
    <property type="molecule type" value="Genomic_DNA"/>
</dbReference>
<keyword evidence="3" id="KW-1185">Reference proteome</keyword>
<comment type="caution">
    <text evidence="1">The sequence shown here is derived from an EMBL/GenBank/DDBJ whole genome shotgun (WGS) entry which is preliminary data.</text>
</comment>
<protein>
    <submittedName>
        <fullName evidence="2">Hypothetical_protein</fullName>
    </submittedName>
</protein>
<evidence type="ECO:0000313" key="2">
    <source>
        <dbReference type="EMBL" id="CAL6079460.1"/>
    </source>
</evidence>
<organism evidence="1">
    <name type="scientific">Hexamita inflata</name>
    <dbReference type="NCBI Taxonomy" id="28002"/>
    <lineage>
        <taxon>Eukaryota</taxon>
        <taxon>Metamonada</taxon>
        <taxon>Diplomonadida</taxon>
        <taxon>Hexamitidae</taxon>
        <taxon>Hexamitinae</taxon>
        <taxon>Hexamita</taxon>
    </lineage>
</organism>
<evidence type="ECO:0000313" key="3">
    <source>
        <dbReference type="Proteomes" id="UP001642409"/>
    </source>
</evidence>
<reference evidence="2 3" key="2">
    <citation type="submission" date="2024-07" db="EMBL/GenBank/DDBJ databases">
        <authorList>
            <person name="Akdeniz Z."/>
        </authorList>
    </citation>
    <scope>NUCLEOTIDE SEQUENCE [LARGE SCALE GENOMIC DNA]</scope>
</reference>
<proteinExistence type="predicted"/>
<name>A0AA86RGW9_9EUKA</name>
<evidence type="ECO:0000313" key="1">
    <source>
        <dbReference type="EMBL" id="CAI9974528.1"/>
    </source>
</evidence>
<dbReference type="EMBL" id="CATOUU010001149">
    <property type="protein sequence ID" value="CAI9974528.1"/>
    <property type="molecule type" value="Genomic_DNA"/>
</dbReference>